<feature type="compositionally biased region" description="Polar residues" evidence="1">
    <location>
        <begin position="564"/>
        <end position="573"/>
    </location>
</feature>
<comment type="caution">
    <text evidence="2">The sequence shown here is derived from an EMBL/GenBank/DDBJ whole genome shotgun (WGS) entry which is preliminary data.</text>
</comment>
<name>A0ABQ9ECX0_TEGGR</name>
<feature type="compositionally biased region" description="Basic and acidic residues" evidence="1">
    <location>
        <begin position="651"/>
        <end position="660"/>
    </location>
</feature>
<feature type="region of interest" description="Disordered" evidence="1">
    <location>
        <begin position="509"/>
        <end position="698"/>
    </location>
</feature>
<organism evidence="2 3">
    <name type="scientific">Tegillarca granosa</name>
    <name type="common">Malaysian cockle</name>
    <name type="synonym">Anadara granosa</name>
    <dbReference type="NCBI Taxonomy" id="220873"/>
    <lineage>
        <taxon>Eukaryota</taxon>
        <taxon>Metazoa</taxon>
        <taxon>Spiralia</taxon>
        <taxon>Lophotrochozoa</taxon>
        <taxon>Mollusca</taxon>
        <taxon>Bivalvia</taxon>
        <taxon>Autobranchia</taxon>
        <taxon>Pteriomorphia</taxon>
        <taxon>Arcoida</taxon>
        <taxon>Arcoidea</taxon>
        <taxon>Arcidae</taxon>
        <taxon>Tegillarca</taxon>
    </lineage>
</organism>
<dbReference type="Proteomes" id="UP001217089">
    <property type="component" value="Unassembled WGS sequence"/>
</dbReference>
<protein>
    <submittedName>
        <fullName evidence="2">Uncharacterized protein</fullName>
    </submittedName>
</protein>
<feature type="region of interest" description="Disordered" evidence="1">
    <location>
        <begin position="1"/>
        <end position="22"/>
    </location>
</feature>
<evidence type="ECO:0000313" key="2">
    <source>
        <dbReference type="EMBL" id="KAJ8301108.1"/>
    </source>
</evidence>
<feature type="compositionally biased region" description="Basic and acidic residues" evidence="1">
    <location>
        <begin position="594"/>
        <end position="606"/>
    </location>
</feature>
<keyword evidence="3" id="KW-1185">Reference proteome</keyword>
<feature type="compositionally biased region" description="Basic residues" evidence="1">
    <location>
        <begin position="525"/>
        <end position="534"/>
    </location>
</feature>
<proteinExistence type="predicted"/>
<evidence type="ECO:0000256" key="1">
    <source>
        <dbReference type="SAM" id="MobiDB-lite"/>
    </source>
</evidence>
<feature type="compositionally biased region" description="Basic residues" evidence="1">
    <location>
        <begin position="607"/>
        <end position="619"/>
    </location>
</feature>
<reference evidence="2 3" key="1">
    <citation type="submission" date="2022-12" db="EMBL/GenBank/DDBJ databases">
        <title>Chromosome-level genome of Tegillarca granosa.</title>
        <authorList>
            <person name="Kim J."/>
        </authorList>
    </citation>
    <scope>NUCLEOTIDE SEQUENCE [LARGE SCALE GENOMIC DNA]</scope>
    <source>
        <strain evidence="2">Teg-2019</strain>
        <tissue evidence="2">Adductor muscle</tissue>
    </source>
</reference>
<sequence>MAVSTASSREPSPCAFSRNSVSSQNGITSRCQERVGTSAPIWGKRDQVYLTLAAIEIIKGNQSLPSYSNNDVRSRYSARYRRTSEYIGSRLSASSPFLPKTATEDCLKCLLKVPHKKCESHKYIRIGGGYRHGYWYVKCLLEELELQRQRELIMKQRLEAIREKQVKAIKTYIRTKSGRLIEKIVFLSEEDYEAFQQGKNVEDILKKYLTKEEAKGLEKWDKEEVKAIKTMVRTKSGRLIEKVVYVSKQDYDDITTGKKDAKTLLKKYAKEGETIEGWEEAKMKTIKTYVRTKSGRVIEKTIMISQEDYDAMIKEGKDPNEILKKYITLEDGQELQSWQSAEPMKAIKTMVRTKSGRLIEKTIYVSADDYDKITKGGGDPNEVLKKYMKDEDGVIESWKKADPTPMKVVKTYVRTKSGRMIEKQVMLTEEEYKQFMESGGNPDFLKKFIQLEKGEVIEDWEKASTVYSGGSEDPEFQKAKAGERIVGKDGTVYEVVVDPLTGKKYKKKIGVQESDADSGFASMQKGKKGKKGKGKGIDGVDEEETAEERRARKQGKRDPDSDSEYSYKSTRSAGGTRHVIRRRKRADGTYSDPESYHSDQDPEGAARRRRRRRERKHVGSAHSYYSVTSEGGTRHVRRKKKRADGTYSDSESYHSADSLKEGGTLADRKKKKRKEKHGPDSAHSYFSEVSEGGTRTVKRKKKIRDAQGNIIGYEEAEVYHSVYQVTTH</sequence>
<feature type="compositionally biased region" description="Polar residues" evidence="1">
    <location>
        <begin position="1"/>
        <end position="10"/>
    </location>
</feature>
<dbReference type="EMBL" id="JARBDR010000918">
    <property type="protein sequence ID" value="KAJ8301108.1"/>
    <property type="molecule type" value="Genomic_DNA"/>
</dbReference>
<accession>A0ABQ9ECX0</accession>
<evidence type="ECO:0000313" key="3">
    <source>
        <dbReference type="Proteomes" id="UP001217089"/>
    </source>
</evidence>
<gene>
    <name evidence="2" type="ORF">KUTeg_020095</name>
</gene>